<keyword evidence="4" id="KW-0547">Nucleotide-binding</keyword>
<keyword evidence="5" id="KW-0418">Kinase</keyword>
<feature type="domain" description="Protein kinase" evidence="7">
    <location>
        <begin position="18"/>
        <end position="279"/>
    </location>
</feature>
<dbReference type="PROSITE" id="PS00108">
    <property type="entry name" value="PROTEIN_KINASE_ST"/>
    <property type="match status" value="1"/>
</dbReference>
<dbReference type="PROSITE" id="PS50011">
    <property type="entry name" value="PROTEIN_KINASE_DOM"/>
    <property type="match status" value="1"/>
</dbReference>
<dbReference type="Gene3D" id="1.10.510.10">
    <property type="entry name" value="Transferase(Phosphotransferase) domain 1"/>
    <property type="match status" value="1"/>
</dbReference>
<evidence type="ECO:0000256" key="4">
    <source>
        <dbReference type="ARBA" id="ARBA00022741"/>
    </source>
</evidence>
<evidence type="ECO:0000256" key="3">
    <source>
        <dbReference type="ARBA" id="ARBA00022679"/>
    </source>
</evidence>
<dbReference type="EMBL" id="BAABBX010000005">
    <property type="protein sequence ID" value="GAA4185314.1"/>
    <property type="molecule type" value="Genomic_DNA"/>
</dbReference>
<dbReference type="Pfam" id="PF00069">
    <property type="entry name" value="Pkinase"/>
    <property type="match status" value="1"/>
</dbReference>
<reference evidence="9" key="1">
    <citation type="journal article" date="2019" name="Int. J. Syst. Evol. Microbiol.">
        <title>The Global Catalogue of Microorganisms (GCM) 10K type strain sequencing project: providing services to taxonomists for standard genome sequencing and annotation.</title>
        <authorList>
            <consortium name="The Broad Institute Genomics Platform"/>
            <consortium name="The Broad Institute Genome Sequencing Center for Infectious Disease"/>
            <person name="Wu L."/>
            <person name="Ma J."/>
        </authorList>
    </citation>
    <scope>NUCLEOTIDE SEQUENCE [LARGE SCALE GENOMIC DNA]</scope>
    <source>
        <strain evidence="9">JCM 17593</strain>
    </source>
</reference>
<evidence type="ECO:0000256" key="6">
    <source>
        <dbReference type="ARBA" id="ARBA00022840"/>
    </source>
</evidence>
<dbReference type="Gene3D" id="3.30.200.20">
    <property type="entry name" value="Phosphorylase Kinase, domain 1"/>
    <property type="match status" value="1"/>
</dbReference>
<accession>A0ABP8AK67</accession>
<dbReference type="RefSeq" id="WP_344773885.1">
    <property type="nucleotide sequence ID" value="NZ_BAABBX010000005.1"/>
</dbReference>
<dbReference type="InterPro" id="IPR011009">
    <property type="entry name" value="Kinase-like_dom_sf"/>
</dbReference>
<dbReference type="PANTHER" id="PTHR43289:SF6">
    <property type="entry name" value="SERINE_THREONINE-PROTEIN KINASE NEKL-3"/>
    <property type="match status" value="1"/>
</dbReference>
<dbReference type="SMART" id="SM00220">
    <property type="entry name" value="S_TKc"/>
    <property type="match status" value="1"/>
</dbReference>
<keyword evidence="3" id="KW-0808">Transferase</keyword>
<dbReference type="InterPro" id="IPR008271">
    <property type="entry name" value="Ser/Thr_kinase_AS"/>
</dbReference>
<dbReference type="CDD" id="cd14014">
    <property type="entry name" value="STKc_PknB_like"/>
    <property type="match status" value="1"/>
</dbReference>
<evidence type="ECO:0000313" key="9">
    <source>
        <dbReference type="Proteomes" id="UP001500213"/>
    </source>
</evidence>
<evidence type="ECO:0000256" key="2">
    <source>
        <dbReference type="ARBA" id="ARBA00022527"/>
    </source>
</evidence>
<evidence type="ECO:0000256" key="1">
    <source>
        <dbReference type="ARBA" id="ARBA00012513"/>
    </source>
</evidence>
<gene>
    <name evidence="8" type="ORF">GCM10022288_07140</name>
</gene>
<dbReference type="InterPro" id="IPR000719">
    <property type="entry name" value="Prot_kinase_dom"/>
</dbReference>
<dbReference type="EC" id="2.7.11.1" evidence="1"/>
<evidence type="ECO:0000256" key="5">
    <source>
        <dbReference type="ARBA" id="ARBA00022777"/>
    </source>
</evidence>
<keyword evidence="6" id="KW-0067">ATP-binding</keyword>
<sequence length="295" mass="31519">MTGLDNPESRAMVIGGRYSVREALGRGGAATVYRAVDLKLDREVALKVFASDDITGTDEERRDRRTREICLLARVNHPNLVTLFDADWDAEHSGNGYLVMELVRGLTLRRRLDMRGPEPELAAQLAVELGAALAYLHADGIIHRDLKPENILLANGLGGAVSTKLVDFGIAQLLGDERLTSDRSILGTAAYLAPEQVAGEGAVPASDIYALGLVLLECLTGRRSFPGGAVEAAIARMTQNPPLPDGLHPTWRALLTAMTARDPGERPTAAQLAQLAAGLPRDAIATPVVELLPVA</sequence>
<proteinExistence type="predicted"/>
<evidence type="ECO:0000313" key="8">
    <source>
        <dbReference type="EMBL" id="GAA4185314.1"/>
    </source>
</evidence>
<dbReference type="Proteomes" id="UP001500213">
    <property type="component" value="Unassembled WGS sequence"/>
</dbReference>
<dbReference type="PANTHER" id="PTHR43289">
    <property type="entry name" value="MITOGEN-ACTIVATED PROTEIN KINASE KINASE KINASE 20-RELATED"/>
    <property type="match status" value="1"/>
</dbReference>
<dbReference type="SUPFAM" id="SSF56112">
    <property type="entry name" value="Protein kinase-like (PK-like)"/>
    <property type="match status" value="1"/>
</dbReference>
<organism evidence="8 9">
    <name type="scientific">Gryllotalpicola kribbensis</name>
    <dbReference type="NCBI Taxonomy" id="993084"/>
    <lineage>
        <taxon>Bacteria</taxon>
        <taxon>Bacillati</taxon>
        <taxon>Actinomycetota</taxon>
        <taxon>Actinomycetes</taxon>
        <taxon>Micrococcales</taxon>
        <taxon>Microbacteriaceae</taxon>
        <taxon>Gryllotalpicola</taxon>
    </lineage>
</organism>
<evidence type="ECO:0000259" key="7">
    <source>
        <dbReference type="PROSITE" id="PS50011"/>
    </source>
</evidence>
<keyword evidence="9" id="KW-1185">Reference proteome</keyword>
<protein>
    <recommendedName>
        <fullName evidence="1">non-specific serine/threonine protein kinase</fullName>
        <ecNumber evidence="1">2.7.11.1</ecNumber>
    </recommendedName>
</protein>
<keyword evidence="2" id="KW-0723">Serine/threonine-protein kinase</keyword>
<name>A0ABP8AK67_9MICO</name>
<comment type="caution">
    <text evidence="8">The sequence shown here is derived from an EMBL/GenBank/DDBJ whole genome shotgun (WGS) entry which is preliminary data.</text>
</comment>